<accession>A0ABY6TW64</accession>
<dbReference type="InterPro" id="IPR050789">
    <property type="entry name" value="Diverse_Enzym_Activities"/>
</dbReference>
<feature type="domain" description="Beta-lactamase-related" evidence="1">
    <location>
        <begin position="35"/>
        <end position="286"/>
    </location>
</feature>
<dbReference type="SUPFAM" id="SSF56601">
    <property type="entry name" value="beta-lactamase/transpeptidase-like"/>
    <property type="match status" value="1"/>
</dbReference>
<reference evidence="2 3" key="1">
    <citation type="submission" date="2019-06" db="EMBL/GenBank/DDBJ databases">
        <authorList>
            <person name="Broberg M."/>
        </authorList>
    </citation>
    <scope>NUCLEOTIDE SEQUENCE [LARGE SCALE GENOMIC DNA]</scope>
</reference>
<dbReference type="InterPro" id="IPR012338">
    <property type="entry name" value="Beta-lactam/transpept-like"/>
</dbReference>
<dbReference type="PANTHER" id="PTHR43283:SF7">
    <property type="entry name" value="BETA-LACTAMASE-RELATED DOMAIN-CONTAINING PROTEIN"/>
    <property type="match status" value="1"/>
</dbReference>
<gene>
    <name evidence="2" type="ORF">CLO192961_LOCUS91468</name>
</gene>
<comment type="caution">
    <text evidence="2">The sequence shown here is derived from an EMBL/GenBank/DDBJ whole genome shotgun (WGS) entry which is preliminary data.</text>
</comment>
<keyword evidence="3" id="KW-1185">Reference proteome</keyword>
<evidence type="ECO:0000259" key="1">
    <source>
        <dbReference type="Pfam" id="PF00144"/>
    </source>
</evidence>
<evidence type="ECO:0000313" key="3">
    <source>
        <dbReference type="Proteomes" id="UP000766486"/>
    </source>
</evidence>
<dbReference type="PANTHER" id="PTHR43283">
    <property type="entry name" value="BETA-LACTAMASE-RELATED"/>
    <property type="match status" value="1"/>
</dbReference>
<name>A0ABY6TW64_BIOOC</name>
<protein>
    <recommendedName>
        <fullName evidence="1">Beta-lactamase-related domain-containing protein</fullName>
    </recommendedName>
</protein>
<dbReference type="Proteomes" id="UP000766486">
    <property type="component" value="Unassembled WGS sequence"/>
</dbReference>
<dbReference type="InterPro" id="IPR001466">
    <property type="entry name" value="Beta-lactam-related"/>
</dbReference>
<dbReference type="EMBL" id="CABFNS010000668">
    <property type="protein sequence ID" value="VUC22706.1"/>
    <property type="molecule type" value="Genomic_DNA"/>
</dbReference>
<sequence>MTRLKRALPEDVGVRLSKIEAFLDDAKSKGVELHSFMVYRQQSVIAEGWWWPYQRDIPHMLHSATKSFLAVAVGIAIHENYFGLHDKVVSFFPDYVLPDGEYGERARNMTVEHLLTQTSGHGVGQSGGEWRSIEGSWVDKFFNTQFDHEPGSEFVYSSATSFMLSAIVTKTTGVPVRDFLEPRLFRPLGIKLLNWDDGPEGVNPGGNGISCLSEDFLKLGILHLQKGMWEGKQILPKEYVEASTISQRGNPYGYHWWTLPDGAYQARGMFGQYVTVLPNHDAVVMVTGGVPQGALALKELISQHFPSMFLPSTGITSEGNSVNSLQSRLDHLHLIPYVESRPASDLIHVVSKERYAAKRPNEDGVISFTLDFPNASSPCIFHLHDHRGFHKVHVGLDGWQEGATSLSGAKLHHGYEFAQLSVVSRGRWTSEDTFEMTLQFNETAFRDVITVTFLDGGRVAKLDRSVNVNSFGRQRPTIWCSTLVTGDELLPSSGLGSDQKITYSIGSSSVGELLDNPETRAILDQEVPAQLLADPRLEKARMYTFEMVGPRVKGMGEDVLARIDARLAAL</sequence>
<evidence type="ECO:0000313" key="2">
    <source>
        <dbReference type="EMBL" id="VUC22706.1"/>
    </source>
</evidence>
<dbReference type="Gene3D" id="3.40.710.10">
    <property type="entry name" value="DD-peptidase/beta-lactamase superfamily"/>
    <property type="match status" value="1"/>
</dbReference>
<organism evidence="2 3">
    <name type="scientific">Bionectria ochroleuca</name>
    <name type="common">Gliocladium roseum</name>
    <dbReference type="NCBI Taxonomy" id="29856"/>
    <lineage>
        <taxon>Eukaryota</taxon>
        <taxon>Fungi</taxon>
        <taxon>Dikarya</taxon>
        <taxon>Ascomycota</taxon>
        <taxon>Pezizomycotina</taxon>
        <taxon>Sordariomycetes</taxon>
        <taxon>Hypocreomycetidae</taxon>
        <taxon>Hypocreales</taxon>
        <taxon>Bionectriaceae</taxon>
        <taxon>Clonostachys</taxon>
    </lineage>
</organism>
<proteinExistence type="predicted"/>
<dbReference type="Pfam" id="PF00144">
    <property type="entry name" value="Beta-lactamase"/>
    <property type="match status" value="1"/>
</dbReference>